<dbReference type="PROSITE" id="PS00518">
    <property type="entry name" value="ZF_RING_1"/>
    <property type="match status" value="1"/>
</dbReference>
<dbReference type="SMART" id="SM00184">
    <property type="entry name" value="RING"/>
    <property type="match status" value="1"/>
</dbReference>
<keyword evidence="2 4" id="KW-0863">Zinc-finger</keyword>
<feature type="compositionally biased region" description="Gly residues" evidence="5">
    <location>
        <begin position="534"/>
        <end position="546"/>
    </location>
</feature>
<organism evidence="8 9">
    <name type="scientific">Sordaria macrospora</name>
    <dbReference type="NCBI Taxonomy" id="5147"/>
    <lineage>
        <taxon>Eukaryota</taxon>
        <taxon>Fungi</taxon>
        <taxon>Dikarya</taxon>
        <taxon>Ascomycota</taxon>
        <taxon>Pezizomycotina</taxon>
        <taxon>Sordariomycetes</taxon>
        <taxon>Sordariomycetidae</taxon>
        <taxon>Sordariales</taxon>
        <taxon>Sordariaceae</taxon>
        <taxon>Sordaria</taxon>
    </lineage>
</organism>
<feature type="compositionally biased region" description="Pro residues" evidence="5">
    <location>
        <begin position="1"/>
        <end position="10"/>
    </location>
</feature>
<sequence>MSFEMPPPNTPEEGVAAPTTSTRTEARRMLGSGVPSTIYDSPASSSDGSRRSSLADYDPYQVPLRSHTQAHIENGIDYQALDYAQQVDEALLCPICHTPFFMPMTTKTCGHTFCASCLDRALETQHACPIDRRPLDISRDISQTRTRVILDQLDRLKVKCPNTGCDHVCSRELLDGHVERYCEYTLVSCPDPDCDETIWRKDARPENGCLHHVTLCPYCEMALTFNDLERHYDQECKGQEAECPHCDAVVVRHRLAKHIATDCREVETHCKFQSAGCKQFARRKNIEEHQKDGCVYEAIAKLMQAREEDHKIINELKGRLDALDGRTRHLERYGGGGGGNGSSSGVRESSAFTRATAAPPVSGLTAHALNNLNRMQPPTSGYTDLMEANQNITLDDLFETFENENNQHNDSNYSSPREAAAAMATDASPIPVAYNSVSGPWESAEDYMLAQFEAMEAKIEDLRKMMVELDGRHTMRLVNDTMRMNEQIAELGSKVGVLGMHTTWLMSMQRQSRGQQSGAGSTTGNARSNMSTTGGSGGGGGGGSGSTAGNNEEGRGRTTTTTTGASGSSRTATQTSQQDNRNRADGEGARGRYLNTSDIPPVRRSSVGRGENPPRL</sequence>
<feature type="compositionally biased region" description="Low complexity" evidence="5">
    <location>
        <begin position="557"/>
        <end position="578"/>
    </location>
</feature>
<dbReference type="PANTHER" id="PTHR10131:SF94">
    <property type="entry name" value="TNF RECEPTOR-ASSOCIATED FACTOR 4"/>
    <property type="match status" value="1"/>
</dbReference>
<evidence type="ECO:0000259" key="6">
    <source>
        <dbReference type="PROSITE" id="PS50089"/>
    </source>
</evidence>
<dbReference type="InterPro" id="IPR001293">
    <property type="entry name" value="Znf_TRAF"/>
</dbReference>
<feature type="region of interest" description="Disordered" evidence="5">
    <location>
        <begin position="1"/>
        <end position="55"/>
    </location>
</feature>
<gene>
    <name evidence="8" type="ORF">SMACR_04078</name>
</gene>
<dbReference type="Gene3D" id="3.30.40.10">
    <property type="entry name" value="Zinc/RING finger domain, C3HC4 (zinc finger)"/>
    <property type="match status" value="3"/>
</dbReference>
<evidence type="ECO:0000256" key="4">
    <source>
        <dbReference type="PROSITE-ProRule" id="PRU00207"/>
    </source>
</evidence>
<reference evidence="8 9" key="1">
    <citation type="submission" date="2017-07" db="EMBL/GenBank/DDBJ databases">
        <title>Genome sequence of the Sordaria macrospora wild type strain R19027.</title>
        <authorList>
            <person name="Nowrousian M."/>
            <person name="Teichert I."/>
            <person name="Kueck U."/>
        </authorList>
    </citation>
    <scope>NUCLEOTIDE SEQUENCE [LARGE SCALE GENOMIC DNA]</scope>
    <source>
        <strain evidence="8 9">R19027</strain>
        <tissue evidence="8">Mycelium</tissue>
    </source>
</reference>
<feature type="region of interest" description="Disordered" evidence="5">
    <location>
        <begin position="331"/>
        <end position="358"/>
    </location>
</feature>
<feature type="zinc finger region" description="TRAF-type" evidence="4">
    <location>
        <begin position="231"/>
        <end position="278"/>
    </location>
</feature>
<dbReference type="PROSITE" id="PS50089">
    <property type="entry name" value="ZF_RING_2"/>
    <property type="match status" value="1"/>
</dbReference>
<dbReference type="Pfam" id="PF13923">
    <property type="entry name" value="zf-C3HC4_2"/>
    <property type="match status" value="1"/>
</dbReference>
<keyword evidence="1 4" id="KW-0479">Metal-binding</keyword>
<comment type="caution">
    <text evidence="8">The sequence shown here is derived from an EMBL/GenBank/DDBJ whole genome shotgun (WGS) entry which is preliminary data.</text>
</comment>
<accession>A0A8S8ZL65</accession>
<dbReference type="SUPFAM" id="SSF57850">
    <property type="entry name" value="RING/U-box"/>
    <property type="match status" value="1"/>
</dbReference>
<feature type="compositionally biased region" description="Basic and acidic residues" evidence="5">
    <location>
        <begin position="580"/>
        <end position="590"/>
    </location>
</feature>
<evidence type="ECO:0000313" key="8">
    <source>
        <dbReference type="EMBL" id="KAA8629880.1"/>
    </source>
</evidence>
<evidence type="ECO:0000313" key="9">
    <source>
        <dbReference type="Proteomes" id="UP000433876"/>
    </source>
</evidence>
<dbReference type="PANTHER" id="PTHR10131">
    <property type="entry name" value="TNF RECEPTOR ASSOCIATED FACTOR"/>
    <property type="match status" value="1"/>
</dbReference>
<feature type="domain" description="TRAF-type" evidence="7">
    <location>
        <begin position="231"/>
        <end position="278"/>
    </location>
</feature>
<dbReference type="VEuPathDB" id="FungiDB:SMAC_04078"/>
<dbReference type="Pfam" id="PF02176">
    <property type="entry name" value="zf-TRAF"/>
    <property type="match status" value="1"/>
</dbReference>
<feature type="compositionally biased region" description="Low complexity" evidence="5">
    <location>
        <begin position="509"/>
        <end position="524"/>
    </location>
</feature>
<keyword evidence="3 4" id="KW-0862">Zinc</keyword>
<protein>
    <submittedName>
        <fullName evidence="8">Uncharacterized protein</fullName>
    </submittedName>
</protein>
<dbReference type="EMBL" id="NMPR01000121">
    <property type="protein sequence ID" value="KAA8629880.1"/>
    <property type="molecule type" value="Genomic_DNA"/>
</dbReference>
<evidence type="ECO:0000259" key="7">
    <source>
        <dbReference type="PROSITE" id="PS50145"/>
    </source>
</evidence>
<proteinExistence type="predicted"/>
<name>A0A8S8ZL65_SORMA</name>
<evidence type="ECO:0000256" key="2">
    <source>
        <dbReference type="ARBA" id="ARBA00022771"/>
    </source>
</evidence>
<dbReference type="InterPro" id="IPR017907">
    <property type="entry name" value="Znf_RING_CS"/>
</dbReference>
<feature type="domain" description="RING-type" evidence="6">
    <location>
        <begin position="93"/>
        <end position="132"/>
    </location>
</feature>
<dbReference type="InterPro" id="IPR001841">
    <property type="entry name" value="Znf_RING"/>
</dbReference>
<dbReference type="AlphaFoldDB" id="A0A8S8ZL65"/>
<dbReference type="InterPro" id="IPR013083">
    <property type="entry name" value="Znf_RING/FYVE/PHD"/>
</dbReference>
<dbReference type="GO" id="GO:0008270">
    <property type="term" value="F:zinc ion binding"/>
    <property type="evidence" value="ECO:0007669"/>
    <property type="project" value="UniProtKB-KW"/>
</dbReference>
<evidence type="ECO:0000256" key="1">
    <source>
        <dbReference type="ARBA" id="ARBA00022723"/>
    </source>
</evidence>
<dbReference type="Proteomes" id="UP000433876">
    <property type="component" value="Unassembled WGS sequence"/>
</dbReference>
<evidence type="ECO:0000256" key="3">
    <source>
        <dbReference type="ARBA" id="ARBA00022833"/>
    </source>
</evidence>
<dbReference type="PROSITE" id="PS50145">
    <property type="entry name" value="ZF_TRAF"/>
    <property type="match status" value="1"/>
</dbReference>
<feature type="compositionally biased region" description="Gly residues" evidence="5">
    <location>
        <begin position="333"/>
        <end position="342"/>
    </location>
</feature>
<evidence type="ECO:0000256" key="5">
    <source>
        <dbReference type="SAM" id="MobiDB-lite"/>
    </source>
</evidence>
<dbReference type="SUPFAM" id="SSF49599">
    <property type="entry name" value="TRAF domain-like"/>
    <property type="match status" value="2"/>
</dbReference>
<feature type="region of interest" description="Disordered" evidence="5">
    <location>
        <begin position="509"/>
        <end position="616"/>
    </location>
</feature>